<gene>
    <name evidence="7" type="ORF">CENA302_11745</name>
</gene>
<dbReference type="Pfam" id="PF03160">
    <property type="entry name" value="Calx-beta"/>
    <property type="match status" value="4"/>
</dbReference>
<dbReference type="InterPro" id="IPR039005">
    <property type="entry name" value="CSPG_rpt"/>
</dbReference>
<feature type="domain" description="Calx-beta" evidence="6">
    <location>
        <begin position="764"/>
        <end position="861"/>
    </location>
</feature>
<dbReference type="InterPro" id="IPR051561">
    <property type="entry name" value="FRAS1_ECM"/>
</dbReference>
<organism evidence="7 8">
    <name type="scientific">Cylindrospermopsis raciborskii CENA302</name>
    <dbReference type="NCBI Taxonomy" id="1170768"/>
    <lineage>
        <taxon>Bacteria</taxon>
        <taxon>Bacillati</taxon>
        <taxon>Cyanobacteriota</taxon>
        <taxon>Cyanophyceae</taxon>
        <taxon>Nostocales</taxon>
        <taxon>Aphanizomenonaceae</taxon>
        <taxon>Cylindrospermopsis</taxon>
    </lineage>
</organism>
<keyword evidence="4" id="KW-0106">Calcium</keyword>
<reference evidence="7 8" key="1">
    <citation type="submission" date="2017-01" db="EMBL/GenBank/DDBJ databases">
        <authorList>
            <person name="Abreu V.A."/>
            <person name="Popin R.V."/>
            <person name="Rigonato J."/>
            <person name="Andreote A.P."/>
            <person name="Schaker P.C."/>
            <person name="Hoff-Risseti C."/>
            <person name="Alvarenga D.O."/>
            <person name="Varani A.M."/>
            <person name="Fiore M.F."/>
        </authorList>
    </citation>
    <scope>NUCLEOTIDE SEQUENCE [LARGE SCALE GENOMIC DNA]</scope>
    <source>
        <strain evidence="7 8">CENA302</strain>
    </source>
</reference>
<evidence type="ECO:0000256" key="2">
    <source>
        <dbReference type="ARBA" id="ARBA00022729"/>
    </source>
</evidence>
<evidence type="ECO:0000256" key="3">
    <source>
        <dbReference type="ARBA" id="ARBA00022737"/>
    </source>
</evidence>
<proteinExistence type="inferred from homology"/>
<evidence type="ECO:0000259" key="6">
    <source>
        <dbReference type="SMART" id="SM00237"/>
    </source>
</evidence>
<evidence type="ECO:0000256" key="5">
    <source>
        <dbReference type="ARBA" id="ARBA00023180"/>
    </source>
</evidence>
<comment type="caution">
    <text evidence="7">The sequence shown here is derived from an EMBL/GenBank/DDBJ whole genome shotgun (WGS) entry which is preliminary data.</text>
</comment>
<dbReference type="InterPro" id="IPR048165">
    <property type="entry name" value="Bluetail_dom"/>
</dbReference>
<dbReference type="Pfam" id="PF00353">
    <property type="entry name" value="HemolysinCabind"/>
    <property type="match status" value="2"/>
</dbReference>
<dbReference type="PROSITE" id="PS51854">
    <property type="entry name" value="CSPG"/>
    <property type="match status" value="3"/>
</dbReference>
<dbReference type="InterPro" id="IPR001343">
    <property type="entry name" value="Hemolysn_Ca-bd"/>
</dbReference>
<accession>A0A9Q5W8L7</accession>
<dbReference type="GO" id="GO:0016020">
    <property type="term" value="C:membrane"/>
    <property type="evidence" value="ECO:0007669"/>
    <property type="project" value="InterPro"/>
</dbReference>
<keyword evidence="2" id="KW-0732">Signal</keyword>
<dbReference type="Gene3D" id="2.60.40.2030">
    <property type="match status" value="5"/>
</dbReference>
<dbReference type="SUPFAM" id="SSF51120">
    <property type="entry name" value="beta-Roll"/>
    <property type="match status" value="1"/>
</dbReference>
<dbReference type="Pfam" id="PF16184">
    <property type="entry name" value="Cadherin_3"/>
    <property type="match status" value="3"/>
</dbReference>
<comment type="similarity">
    <text evidence="1">Belongs to the FRAS1 family.</text>
</comment>
<dbReference type="InterPro" id="IPR038081">
    <property type="entry name" value="CalX-like_sf"/>
</dbReference>
<evidence type="ECO:0000256" key="4">
    <source>
        <dbReference type="ARBA" id="ARBA00022837"/>
    </source>
</evidence>
<dbReference type="EMBL" id="MTPU01000052">
    <property type="protein sequence ID" value="OPH09314.1"/>
    <property type="molecule type" value="Genomic_DNA"/>
</dbReference>
<evidence type="ECO:0000313" key="8">
    <source>
        <dbReference type="Proteomes" id="UP000190056"/>
    </source>
</evidence>
<dbReference type="Proteomes" id="UP000190056">
    <property type="component" value="Unassembled WGS sequence"/>
</dbReference>
<evidence type="ECO:0000256" key="1">
    <source>
        <dbReference type="ARBA" id="ARBA00005529"/>
    </source>
</evidence>
<dbReference type="Gene3D" id="2.130.10.30">
    <property type="entry name" value="Regulator of chromosome condensation 1/beta-lactamase-inhibitor protein II"/>
    <property type="match status" value="2"/>
</dbReference>
<dbReference type="GO" id="GO:0005509">
    <property type="term" value="F:calcium ion binding"/>
    <property type="evidence" value="ECO:0007669"/>
    <property type="project" value="InterPro"/>
</dbReference>
<feature type="domain" description="Calx-beta" evidence="6">
    <location>
        <begin position="1205"/>
        <end position="1310"/>
    </location>
</feature>
<sequence length="2111" mass="219869">MSQENKNKLNRARVLVMEQLQTFASRGDFWTVFAVPFGQWYDPNRGEALRSQWLSGEGVLPTEIVSQQTLGNAVGAYGKGKIFLSEQFIANGTSSELVRVLLEEYGHHVDAQVNVTDSPGDEGAIFAAVVQGEILEGAALAQLKAEDDSNWISVDGERELVEESGSVTRTPIAPALPGRTRYEVGNYYAFAALKSNGSVVTWGIDWSGGDSSIATWNSTGNYSYVSVASQLTSGVTQIFSTYYAFAALKSNGSVVTWGDSGSGGNSSSVASQLTSGVTQIFSNVYAFAALKSNGSVVTWGNSSSGGDSSSVASQLTSGVTQIFSTDRAFAALKSNGSVVTWGNSSSGGDSSSVASQLTSGVTQIFSTGSAFAALKSNGSVVTWGDSSYGGDSSSVASQLTSGVTQIFSTYFAFAALKSNGSVVTWESTGGNSSSVASQLTSGVTQIFSTGNAFAALKSNGSVVTWGDSRYGGDSSSVASQLTSGVTQIFSNVYAFAALKSNGSVVTWGWGSSGGDSSIATWNSNTGNYSYVSVASQLTSGVVSFADPFNDDRLVPLSTITLAVNPTSVTEDGGSNLVYTFTRAEDTANTLTVNYTVGGTATNGSDYNNIGTSVTFAAGSSTATVTVDPTADNRVEANETVSLTLVSGTGYTVTTTSAVTGTITNDDLISLINQTLNLPGNQTATISQSQLSVTSTISPTNIRYTITDLPDYGKIMFLGAEIGVGDSFTQSAINNNRISYQDGNEDNATDSITLTVTDGVSILENVIFNIVIIPTITLAVSPNNVTEDGTSNFIYTFTRTGSTTNSATINYTIGGTATNGVDYNSVGTSVTFAAGSSTATVIVDPTVDTTPEADETVDLTLATGTSYNIGTSGAVRGTITNDDLPSITLTVSPSNVTEDGMSNLMYTFTHNGITTNTFTVNYTVGGTATNGSDYNNIGTSVTFAAGSSTATVTVDPTADNRVEANETVSLTLTTGTGYITGTSGAVTGTITNDDFISLTNQTLNLLENQTATISQSQLSVTSTISPANIRYTITDLPDYGKILFLGAEIGVGDSFTQSGVNNNRVSYQHGNHENNTADSITLTVTDGVTILENVTFNISVTLVDDPPILSKNQILSVNQGQVVTITKEILAATDVDTPVSQLVFTINNIPQNGILKKGTLFLDDGDRFTQQDIDNGNISYTQTNRNNLRDSFSFTLSDSTNNISGLVFEINSQSNGILGITSTNGVQTEGNSGTKAFTFTVTRTGNTSNSSSANWGVTGSGTNQADASDFGGTLPAGTVNFAVSESSKTITVNVSGDTTVEPDEEFTVTLSSPTNATITTGTAAGTITNDDLPSITLAVSPTSVTEDGTSNLVYTFTRTGYITNTLAVNYTIGGTATSGSDYGTIGTSVTFAANSSTATVTVDPTSDTTVESDDTVSLTLASGTGYTIGTTNAVTGTITNDDLSDTQQITSTSTRLTAIPAANLTIPLFYNTSTGDNTLAGIGLRLHYDSTDLTYQQVSNLFQTNLFGSVTDNSDTQNFDSDNSTNRYIQFQYFATNGNWPNQNLPLKMADFAFNTSANFQETQLNITGIDVAPGYTLEAAPLQVYRQNWTLDVDGNGSFGALSDGIIIMRYLFGFAGDSLTKDVIGPGATRSTSEIRSYLAEGVNSSILDIDGNGSVTALSDGIIAVRYLFGGTFSGNALINGAVAPNATRGLSAIESYLASIRGNQSSLSVATVARSSSVPQQFTTFNTASNTTPKQIVDLVNNSSSVSAGNSVTISVNYSVDNGDSTLTGIGLRLHYDSSKLSYETVTNLLQTNSFGNVTDNVDNEDLDGDTSTNRYIQFQYVDFEGNWPNQSLPVKLANFTFNTSANFQKSKINVTAVDVASGYTMEARPLDLVVPGVSETNVLSGTGGADTIDGSNGKYTIMPGKGDDTIIVGSAGSVIIELPNEGNDTIVSSVNYNLAALNQIENLRLTGAGDINGIGNRKDNVITGNSGQNRLTGLEGNDTFVFNFGDSQVEKPDQITDFQIGKDKIKINTVVGVVSTLTRAGNGSGNLRSLVDSVFLDANGAVSGNQSLGVNSAALVVSGGGTYMIVNDGTAGFNAGTDLVINITGYSGVLPGLGSVVASNWFV</sequence>
<dbReference type="PANTHER" id="PTHR45739:SF8">
    <property type="entry name" value="FRAS1-RELATED EXTRACELLULAR MATRIX PROTEIN 1"/>
    <property type="match status" value="1"/>
</dbReference>
<feature type="domain" description="Calx-beta" evidence="6">
    <location>
        <begin position="874"/>
        <end position="972"/>
    </location>
</feature>
<dbReference type="GO" id="GO:0007154">
    <property type="term" value="P:cell communication"/>
    <property type="evidence" value="ECO:0007669"/>
    <property type="project" value="InterPro"/>
</dbReference>
<dbReference type="PANTHER" id="PTHR45739">
    <property type="entry name" value="MATRIX PROTEIN, PUTATIVE-RELATED"/>
    <property type="match status" value="1"/>
</dbReference>
<name>A0A9Q5W8L7_9CYAN</name>
<dbReference type="SUPFAM" id="SSF141072">
    <property type="entry name" value="CalX-like"/>
    <property type="match status" value="5"/>
</dbReference>
<dbReference type="InterPro" id="IPR009091">
    <property type="entry name" value="RCC1/BLIP-II"/>
</dbReference>
<dbReference type="InterPro" id="IPR011049">
    <property type="entry name" value="Serralysin-like_metalloprot_C"/>
</dbReference>
<evidence type="ECO:0000313" key="7">
    <source>
        <dbReference type="EMBL" id="OPH09314.1"/>
    </source>
</evidence>
<dbReference type="InterPro" id="IPR003644">
    <property type="entry name" value="Calx_beta"/>
</dbReference>
<dbReference type="NCBIfam" id="NF041519">
    <property type="entry name" value="bluetail"/>
    <property type="match status" value="1"/>
</dbReference>
<dbReference type="SMART" id="SM00237">
    <property type="entry name" value="Calx_beta"/>
    <property type="match status" value="5"/>
</dbReference>
<protein>
    <recommendedName>
        <fullName evidence="6">Calx-beta domain-containing protein</fullName>
    </recommendedName>
</protein>
<feature type="domain" description="Calx-beta" evidence="6">
    <location>
        <begin position="549"/>
        <end position="643"/>
    </location>
</feature>
<dbReference type="GO" id="GO:0009653">
    <property type="term" value="P:anatomical structure morphogenesis"/>
    <property type="evidence" value="ECO:0007669"/>
    <property type="project" value="TreeGrafter"/>
</dbReference>
<dbReference type="SUPFAM" id="SSF50985">
    <property type="entry name" value="RCC1/BLIP-II"/>
    <property type="match status" value="2"/>
</dbReference>
<keyword evidence="3" id="KW-0677">Repeat</keyword>
<feature type="domain" description="Calx-beta" evidence="6">
    <location>
        <begin position="1322"/>
        <end position="1420"/>
    </location>
</feature>
<keyword evidence="5" id="KW-0325">Glycoprotein</keyword>
<dbReference type="RefSeq" id="WP_079291325.1">
    <property type="nucleotide sequence ID" value="NZ_MTPU01000052.1"/>
</dbReference>